<gene>
    <name evidence="10" type="primary">folK</name>
    <name evidence="10" type="ORF">PMH09_21125</name>
</gene>
<keyword evidence="5" id="KW-0547">Nucleotide-binding</keyword>
<accession>A0ABT7C322</accession>
<dbReference type="Pfam" id="PF01288">
    <property type="entry name" value="HPPK"/>
    <property type="match status" value="1"/>
</dbReference>
<dbReference type="InterPro" id="IPR035907">
    <property type="entry name" value="Hppk_sf"/>
</dbReference>
<dbReference type="PANTHER" id="PTHR43071:SF1">
    <property type="entry name" value="2-AMINO-4-HYDROXY-6-HYDROXYMETHYLDIHYDROPTERIDINE PYROPHOSPHOKINASE"/>
    <property type="match status" value="1"/>
</dbReference>
<dbReference type="PROSITE" id="PS00794">
    <property type="entry name" value="HPPK"/>
    <property type="match status" value="1"/>
</dbReference>
<evidence type="ECO:0000259" key="9">
    <source>
        <dbReference type="PROSITE" id="PS00794"/>
    </source>
</evidence>
<keyword evidence="11" id="KW-1185">Reference proteome</keyword>
<comment type="catalytic activity">
    <reaction evidence="1">
        <text>6-hydroxymethyl-7,8-dihydropterin + ATP = (7,8-dihydropterin-6-yl)methyl diphosphate + AMP + H(+)</text>
        <dbReference type="Rhea" id="RHEA:11412"/>
        <dbReference type="ChEBI" id="CHEBI:15378"/>
        <dbReference type="ChEBI" id="CHEBI:30616"/>
        <dbReference type="ChEBI" id="CHEBI:44841"/>
        <dbReference type="ChEBI" id="CHEBI:72950"/>
        <dbReference type="ChEBI" id="CHEBI:456215"/>
        <dbReference type="EC" id="2.7.6.3"/>
    </reaction>
</comment>
<organism evidence="10 11">
    <name type="scientific">Roseofilum casamattae BLCC-M143</name>
    <dbReference type="NCBI Taxonomy" id="3022442"/>
    <lineage>
        <taxon>Bacteria</taxon>
        <taxon>Bacillati</taxon>
        <taxon>Cyanobacteriota</taxon>
        <taxon>Cyanophyceae</taxon>
        <taxon>Desertifilales</taxon>
        <taxon>Desertifilaceae</taxon>
        <taxon>Roseofilum</taxon>
        <taxon>Roseofilum casamattae</taxon>
    </lineage>
</organism>
<evidence type="ECO:0000256" key="4">
    <source>
        <dbReference type="ARBA" id="ARBA00022679"/>
    </source>
</evidence>
<evidence type="ECO:0000313" key="11">
    <source>
        <dbReference type="Proteomes" id="UP001232992"/>
    </source>
</evidence>
<dbReference type="EC" id="2.7.6.3" evidence="3"/>
<dbReference type="InterPro" id="IPR000550">
    <property type="entry name" value="Hppk"/>
</dbReference>
<dbReference type="SUPFAM" id="SSF55083">
    <property type="entry name" value="6-hydroxymethyl-7,8-dihydropterin pyrophosphokinase, HPPK"/>
    <property type="match status" value="1"/>
</dbReference>
<reference evidence="10 11" key="1">
    <citation type="submission" date="2023-01" db="EMBL/GenBank/DDBJ databases">
        <title>Novel diversity within Roseofilum (Cyanobacteria; Desertifilaceae) from marine benthic mats with descriptions of four novel species.</title>
        <authorList>
            <person name="Wang Y."/>
            <person name="Berthold D.E."/>
            <person name="Hu J."/>
            <person name="Lefler F.W."/>
            <person name="Laughinghouse H.D. IV."/>
        </authorList>
    </citation>
    <scope>NUCLEOTIDE SEQUENCE [LARGE SCALE GENOMIC DNA]</scope>
    <source>
        <strain evidence="10 11">BLCC-M143</strain>
    </source>
</reference>
<proteinExistence type="predicted"/>
<evidence type="ECO:0000256" key="3">
    <source>
        <dbReference type="ARBA" id="ARBA00013253"/>
    </source>
</evidence>
<comment type="pathway">
    <text evidence="2">Cofactor biosynthesis; tetrahydrofolate biosynthesis; 2-amino-4-hydroxy-6-hydroxymethyl-7,8-dihydropteridine diphosphate from 7,8-dihydroneopterin triphosphate: step 4/4.</text>
</comment>
<dbReference type="NCBIfam" id="TIGR01498">
    <property type="entry name" value="folK"/>
    <property type="match status" value="1"/>
</dbReference>
<dbReference type="Gene3D" id="3.30.70.560">
    <property type="entry name" value="7,8-Dihydro-6-hydroxymethylpterin-pyrophosphokinase HPPK"/>
    <property type="match status" value="1"/>
</dbReference>
<evidence type="ECO:0000256" key="8">
    <source>
        <dbReference type="ARBA" id="ARBA00022909"/>
    </source>
</evidence>
<name>A0ABT7C322_9CYAN</name>
<keyword evidence="4 10" id="KW-0808">Transferase</keyword>
<evidence type="ECO:0000256" key="2">
    <source>
        <dbReference type="ARBA" id="ARBA00005051"/>
    </source>
</evidence>
<sequence>MMTSDDLETSKLTMSAIALGSNIGDSRAILDSALNVLNETPGITVCSYSSYYSTDPIGPAQPDILNACAILEVELTPQALLETLLDIEQQFGRVRHERWGPRSLDLDLLLFEDLILDMPNLQVPHPRMTERGFVLVPLAEIAPDWIEPVSGEAIATLLQKVDCSGVRSLNLQSKM</sequence>
<evidence type="ECO:0000256" key="5">
    <source>
        <dbReference type="ARBA" id="ARBA00022741"/>
    </source>
</evidence>
<dbReference type="RefSeq" id="WP_283760331.1">
    <property type="nucleotide sequence ID" value="NZ_JAQOSQ010000045.1"/>
</dbReference>
<dbReference type="Proteomes" id="UP001232992">
    <property type="component" value="Unassembled WGS sequence"/>
</dbReference>
<dbReference type="PANTHER" id="PTHR43071">
    <property type="entry name" value="2-AMINO-4-HYDROXY-6-HYDROXYMETHYLDIHYDROPTERIDINE PYROPHOSPHOKINASE"/>
    <property type="match status" value="1"/>
</dbReference>
<comment type="caution">
    <text evidence="10">The sequence shown here is derived from an EMBL/GenBank/DDBJ whole genome shotgun (WGS) entry which is preliminary data.</text>
</comment>
<dbReference type="EMBL" id="JAQOSQ010000045">
    <property type="protein sequence ID" value="MDJ1185690.1"/>
    <property type="molecule type" value="Genomic_DNA"/>
</dbReference>
<dbReference type="CDD" id="cd00483">
    <property type="entry name" value="HPPK"/>
    <property type="match status" value="1"/>
</dbReference>
<protein>
    <recommendedName>
        <fullName evidence="3">2-amino-4-hydroxy-6-hydroxymethyldihydropteridine diphosphokinase</fullName>
        <ecNumber evidence="3">2.7.6.3</ecNumber>
    </recommendedName>
</protein>
<evidence type="ECO:0000256" key="1">
    <source>
        <dbReference type="ARBA" id="ARBA00000198"/>
    </source>
</evidence>
<evidence type="ECO:0000256" key="6">
    <source>
        <dbReference type="ARBA" id="ARBA00022777"/>
    </source>
</evidence>
<keyword evidence="7" id="KW-0067">ATP-binding</keyword>
<dbReference type="GO" id="GO:0003848">
    <property type="term" value="F:2-amino-4-hydroxy-6-hydroxymethyldihydropteridine diphosphokinase activity"/>
    <property type="evidence" value="ECO:0007669"/>
    <property type="project" value="UniProtKB-EC"/>
</dbReference>
<feature type="domain" description="7,8-dihydro-6-hydroxymethylpterin-pyrophosphokinase" evidence="9">
    <location>
        <begin position="98"/>
        <end position="109"/>
    </location>
</feature>
<evidence type="ECO:0000313" key="10">
    <source>
        <dbReference type="EMBL" id="MDJ1185690.1"/>
    </source>
</evidence>
<keyword evidence="6" id="KW-0418">Kinase</keyword>
<evidence type="ECO:0000256" key="7">
    <source>
        <dbReference type="ARBA" id="ARBA00022840"/>
    </source>
</evidence>
<keyword evidence="8" id="KW-0289">Folate biosynthesis</keyword>